<dbReference type="WBParaSite" id="ACRNAN_scaffold4743.g18608.t2">
    <property type="protein sequence ID" value="ACRNAN_scaffold4743.g18608.t2"/>
    <property type="gene ID" value="ACRNAN_scaffold4743.g18608"/>
</dbReference>
<dbReference type="PANTHER" id="PTHR22907">
    <property type="entry name" value="GH04558P"/>
    <property type="match status" value="1"/>
</dbReference>
<evidence type="ECO:0000256" key="1">
    <source>
        <dbReference type="ARBA" id="ARBA00022460"/>
    </source>
</evidence>
<keyword evidence="10" id="KW-1185">Reference proteome</keyword>
<evidence type="ECO:0000313" key="10">
    <source>
        <dbReference type="Proteomes" id="UP000887540"/>
    </source>
</evidence>
<dbReference type="InterPro" id="IPR009030">
    <property type="entry name" value="Growth_fac_rcpt_cys_sf"/>
</dbReference>
<dbReference type="SUPFAM" id="SSF57184">
    <property type="entry name" value="Growth factor receptor domain"/>
    <property type="match status" value="1"/>
</dbReference>
<dbReference type="Pfam" id="PF07645">
    <property type="entry name" value="EGF_CA"/>
    <property type="match status" value="1"/>
</dbReference>
<dbReference type="InterPro" id="IPR000742">
    <property type="entry name" value="EGF"/>
</dbReference>
<evidence type="ECO:0000256" key="5">
    <source>
        <dbReference type="ARBA" id="ARBA00023157"/>
    </source>
</evidence>
<reference evidence="11" key="1">
    <citation type="submission" date="2022-11" db="UniProtKB">
        <authorList>
            <consortium name="WormBaseParasite"/>
        </authorList>
    </citation>
    <scope>IDENTIFICATION</scope>
</reference>
<dbReference type="AlphaFoldDB" id="A0A914DZ77"/>
<dbReference type="Gene3D" id="2.10.25.10">
    <property type="entry name" value="Laminin"/>
    <property type="match status" value="1"/>
</dbReference>
<dbReference type="InterPro" id="IPR049883">
    <property type="entry name" value="NOTCH1_EGF-like"/>
</dbReference>
<dbReference type="PROSITE" id="PS01187">
    <property type="entry name" value="EGF_CA"/>
    <property type="match status" value="1"/>
</dbReference>
<feature type="domain" description="ZP" evidence="9">
    <location>
        <begin position="161"/>
        <end position="399"/>
    </location>
</feature>
<name>A0A914DZ77_9BILA</name>
<keyword evidence="7" id="KW-0812">Transmembrane</keyword>
<dbReference type="SMART" id="SM00181">
    <property type="entry name" value="EGF"/>
    <property type="match status" value="3"/>
</dbReference>
<evidence type="ECO:0000259" key="8">
    <source>
        <dbReference type="PROSITE" id="PS50026"/>
    </source>
</evidence>
<dbReference type="PROSITE" id="PS01186">
    <property type="entry name" value="EGF_2"/>
    <property type="match status" value="1"/>
</dbReference>
<dbReference type="PROSITE" id="PS51034">
    <property type="entry name" value="ZP_2"/>
    <property type="match status" value="1"/>
</dbReference>
<evidence type="ECO:0000256" key="6">
    <source>
        <dbReference type="PROSITE-ProRule" id="PRU00076"/>
    </source>
</evidence>
<dbReference type="InterPro" id="IPR018097">
    <property type="entry name" value="EGF_Ca-bd_CS"/>
</dbReference>
<sequence>MAKLKKFLGFIGNGMDCSIRISCKVDPSICHKEAACQLDGRCVCKKGLVGDGMDCRTIVSAIDQQASPTISPTIRFECPTDCSSNSECVNGACKCVAGYKFDKDSNCVDIDECDMGIANCHSVATCTNLNGSYQCKCPEGYGGDGKDCYQYDQILPGIKIQCLADGMRLILAEEHVPFEGRVFVRGQTDNPYCSKTFSPLKQTEDPPTFHIPIAQCDMQLEENDTLATTVVIQKHAVFITEKAYAYRLRCQYPTAVKKMMTHFNVSELTTESIYEHGGDPVCSLTVTNENNLTIDSATVGQILKLQLSVLPNKTYSILPRNCFAINLETGEKYSLTDAAGCAIDTMLFPEWTRVRQDMTEAVFRTFKWPDSSMIRFECDCSACIGMCPTVNCGRRRDALFKRRFRARFARAGGVSPEINDTIPESGLVEEFIDEDLSWLKNIAVGNSSKLAFSSVVLVNEDEEEQLAQRQLERWLAQGSNYEAGVLQEPSIEEQVCIRPMWLAICLLSLLISGSMLTSMYTPYQCPRIDEGHSYFFTNITGRKERICAWMYFYDECREEATIMFNQNISQLRHPYYKNIESIFVLSDCIFKGYTGNNYTGLGVHRFQAGYFDLGQHRNRLASVQCYCLKNETLPEEEYIQTSSCSGAINWLLVSFAFLILVVIFAAISWAMINKRDYVVSLIDRLPYHREPTPVIYKNESTDRLILNSI</sequence>
<evidence type="ECO:0000256" key="4">
    <source>
        <dbReference type="ARBA" id="ARBA00022737"/>
    </source>
</evidence>
<keyword evidence="1" id="KW-0193">Cuticle</keyword>
<evidence type="ECO:0000256" key="7">
    <source>
        <dbReference type="SAM" id="Phobius"/>
    </source>
</evidence>
<dbReference type="PANTHER" id="PTHR22907:SF54">
    <property type="entry name" value="GH04558P"/>
    <property type="match status" value="1"/>
</dbReference>
<proteinExistence type="predicted"/>
<dbReference type="SMART" id="SM00241">
    <property type="entry name" value="ZP"/>
    <property type="match status" value="1"/>
</dbReference>
<dbReference type="Proteomes" id="UP000887540">
    <property type="component" value="Unplaced"/>
</dbReference>
<dbReference type="InterPro" id="IPR000152">
    <property type="entry name" value="EGF-type_Asp/Asn_hydroxyl_site"/>
</dbReference>
<keyword evidence="7" id="KW-0472">Membrane</keyword>
<dbReference type="InterPro" id="IPR001507">
    <property type="entry name" value="ZP_dom"/>
</dbReference>
<dbReference type="FunFam" id="2.10.25.10:FF:000038">
    <property type="entry name" value="Fibrillin 2"/>
    <property type="match status" value="1"/>
</dbReference>
<keyword evidence="7" id="KW-1133">Transmembrane helix</keyword>
<keyword evidence="5" id="KW-1015">Disulfide bond</keyword>
<keyword evidence="4" id="KW-0677">Repeat</keyword>
<keyword evidence="2 6" id="KW-0245">EGF-like domain</keyword>
<evidence type="ECO:0000256" key="2">
    <source>
        <dbReference type="ARBA" id="ARBA00022536"/>
    </source>
</evidence>
<dbReference type="SMART" id="SM00179">
    <property type="entry name" value="EGF_CA"/>
    <property type="match status" value="1"/>
</dbReference>
<evidence type="ECO:0000313" key="11">
    <source>
        <dbReference type="WBParaSite" id="ACRNAN_scaffold4743.g18608.t2"/>
    </source>
</evidence>
<dbReference type="PROSITE" id="PS00010">
    <property type="entry name" value="ASX_HYDROXYL"/>
    <property type="match status" value="1"/>
</dbReference>
<evidence type="ECO:0000256" key="3">
    <source>
        <dbReference type="ARBA" id="ARBA00022729"/>
    </source>
</evidence>
<evidence type="ECO:0000259" key="9">
    <source>
        <dbReference type="PROSITE" id="PS51034"/>
    </source>
</evidence>
<organism evidence="10 11">
    <name type="scientific">Acrobeloides nanus</name>
    <dbReference type="NCBI Taxonomy" id="290746"/>
    <lineage>
        <taxon>Eukaryota</taxon>
        <taxon>Metazoa</taxon>
        <taxon>Ecdysozoa</taxon>
        <taxon>Nematoda</taxon>
        <taxon>Chromadorea</taxon>
        <taxon>Rhabditida</taxon>
        <taxon>Tylenchina</taxon>
        <taxon>Cephalobomorpha</taxon>
        <taxon>Cephaloboidea</taxon>
        <taxon>Cephalobidae</taxon>
        <taxon>Acrobeloides</taxon>
    </lineage>
</organism>
<protein>
    <submittedName>
        <fullName evidence="11">Uncharacterized protein</fullName>
    </submittedName>
</protein>
<dbReference type="InterPro" id="IPR001881">
    <property type="entry name" value="EGF-like_Ca-bd_dom"/>
</dbReference>
<dbReference type="InterPro" id="IPR056953">
    <property type="entry name" value="CUT_N"/>
</dbReference>
<dbReference type="InterPro" id="IPR051962">
    <property type="entry name" value="Cuticlin"/>
</dbReference>
<accession>A0A914DZ77</accession>
<feature type="transmembrane region" description="Helical" evidence="7">
    <location>
        <begin position="650"/>
        <end position="672"/>
    </location>
</feature>
<keyword evidence="3" id="KW-0732">Signal</keyword>
<dbReference type="CDD" id="cd00054">
    <property type="entry name" value="EGF_CA"/>
    <property type="match status" value="1"/>
</dbReference>
<dbReference type="PROSITE" id="PS50026">
    <property type="entry name" value="EGF_3"/>
    <property type="match status" value="1"/>
</dbReference>
<comment type="caution">
    <text evidence="6">Lacks conserved residue(s) required for the propagation of feature annotation.</text>
</comment>
<dbReference type="Pfam" id="PF25057">
    <property type="entry name" value="CUT_N"/>
    <property type="match status" value="1"/>
</dbReference>
<dbReference type="GO" id="GO:0042302">
    <property type="term" value="F:structural constituent of cuticle"/>
    <property type="evidence" value="ECO:0007669"/>
    <property type="project" value="UniProtKB-KW"/>
</dbReference>
<feature type="domain" description="EGF-like" evidence="8">
    <location>
        <begin position="109"/>
        <end position="149"/>
    </location>
</feature>
<dbReference type="GO" id="GO:0005509">
    <property type="term" value="F:calcium ion binding"/>
    <property type="evidence" value="ECO:0007669"/>
    <property type="project" value="InterPro"/>
</dbReference>